<dbReference type="SMART" id="SM00386">
    <property type="entry name" value="HAT"/>
    <property type="match status" value="2"/>
</dbReference>
<feature type="domain" description="U3 small nucleolar RNA-associated protein 6 N-terminal" evidence="6">
    <location>
        <begin position="9"/>
        <end position="90"/>
    </location>
</feature>
<dbReference type="Proteomes" id="UP001497744">
    <property type="component" value="Unassembled WGS sequence"/>
</dbReference>
<evidence type="ECO:0000256" key="1">
    <source>
        <dbReference type="ARBA" id="ARBA00004604"/>
    </source>
</evidence>
<sequence length="794" mass="88973">MAARVQQLLEDMVPELRKLSELQVFTETEVRDMAERRRKYEYAVISTDPVFSRNSFREYISYEVELDRLLQRRLRKAKANNDRTDVRYTVESDHGNVPLQVTVRRRIHRIFKRCLKRFVTDVELWKDYCAFCYRIKALNVMNRAIMDALAKNPTCEPLWKIATKYTLTLKGSIAARKVVQMALRANPRSLSLFMLLLELEVQITHKLFLHSATDESETPENVDPADISARAWGIIMRHALNTLKGGDVFKMLLFGATICARVRRATGFAKVLHDYGEFASLVYDEMFNRRLSYPLLGLYVWQHRFLESLLMQHYGGSDVSSTPDSVFSAIVNDCVSNPSMMPVVCQFIKVVATSDGSPSGAAGDAATSHEGVLWMTDIEGLDVDIAKGNGEGSTGNESTVSRDMECTEMDAYCEGIDVMKDICFLRAASDNFDERSRQCEYVKGMLDNRQLTALNATYYKFFFSKMKAAATAVSSIINKLDEQEVGSVLLASSDPLVNLVARQIVHPDARSCCAGGYSLSIEFSRHLDSEAQKPFIGTLKRSFLNLLSKPDVKELTKSSLLLMLMEWDQVDAVSKLEASRTTSVNLTRQQLLSAVEAAVNSVEDDMLIIGLVLSLMATSASALVEDFASGGDAVSRVFSIVAKRVRDPTECIRQHRTNRLGLPNFGLLSVVISFWQVECTMAKLTAEFKQNECSEFLNNYCDDVSVVYAKAARELIELCETAVAASETVNIAEAALKKTFRSRCWQRYLSCAKGLEQMDLMVPIFNLHSFNFSSDAVAARAFAQLGPGFVTKVM</sequence>
<dbReference type="GO" id="GO:0000462">
    <property type="term" value="P:maturation of SSU-rRNA from tricistronic rRNA transcript (SSU-rRNA, 5.8S rRNA, LSU-rRNA)"/>
    <property type="evidence" value="ECO:0007669"/>
    <property type="project" value="InterPro"/>
</dbReference>
<evidence type="ECO:0000256" key="2">
    <source>
        <dbReference type="ARBA" id="ARBA00010734"/>
    </source>
</evidence>
<keyword evidence="5" id="KW-0539">Nucleus</keyword>
<dbReference type="InterPro" id="IPR011990">
    <property type="entry name" value="TPR-like_helical_dom_sf"/>
</dbReference>
<organism evidence="7 8">
    <name type="scientific">Babesia caballi</name>
    <dbReference type="NCBI Taxonomy" id="5871"/>
    <lineage>
        <taxon>Eukaryota</taxon>
        <taxon>Sar</taxon>
        <taxon>Alveolata</taxon>
        <taxon>Apicomplexa</taxon>
        <taxon>Aconoidasida</taxon>
        <taxon>Piroplasmida</taxon>
        <taxon>Babesiidae</taxon>
        <taxon>Babesia</taxon>
    </lineage>
</organism>
<dbReference type="EMBL" id="BPLF01000001">
    <property type="protein sequence ID" value="GIX61664.1"/>
    <property type="molecule type" value="Genomic_DNA"/>
</dbReference>
<comment type="subcellular location">
    <subcellularLocation>
        <location evidence="1">Nucleus</location>
        <location evidence="1">Nucleolus</location>
    </subcellularLocation>
</comment>
<evidence type="ECO:0000256" key="4">
    <source>
        <dbReference type="ARBA" id="ARBA00022737"/>
    </source>
</evidence>
<dbReference type="PANTHER" id="PTHR23271:SF1">
    <property type="entry name" value="U3 SMALL NUCLEOLAR RNA-ASSOCIATED PROTEIN 6 HOMOLOG"/>
    <property type="match status" value="1"/>
</dbReference>
<evidence type="ECO:0000313" key="8">
    <source>
        <dbReference type="Proteomes" id="UP001497744"/>
    </source>
</evidence>
<dbReference type="Pfam" id="PF08640">
    <property type="entry name" value="U3_assoc_6"/>
    <property type="match status" value="1"/>
</dbReference>
<keyword evidence="3" id="KW-0698">rRNA processing</keyword>
<keyword evidence="8" id="KW-1185">Reference proteome</keyword>
<dbReference type="InterPro" id="IPR003107">
    <property type="entry name" value="HAT"/>
</dbReference>
<reference evidence="7 8" key="1">
    <citation type="submission" date="2021-06" db="EMBL/GenBank/DDBJ databases">
        <title>Genome sequence of Babesia caballi.</title>
        <authorList>
            <person name="Yamagishi J."/>
            <person name="Kidaka T."/>
            <person name="Ochi A."/>
        </authorList>
    </citation>
    <scope>NUCLEOTIDE SEQUENCE [LARGE SCALE GENOMIC DNA]</scope>
    <source>
        <strain evidence="7">USDA-D6B2</strain>
    </source>
</reference>
<evidence type="ECO:0000313" key="7">
    <source>
        <dbReference type="EMBL" id="GIX61664.1"/>
    </source>
</evidence>
<dbReference type="GeneID" id="94193147"/>
<proteinExistence type="inferred from homology"/>
<dbReference type="RefSeq" id="XP_067713735.1">
    <property type="nucleotide sequence ID" value="XM_067857634.1"/>
</dbReference>
<dbReference type="GO" id="GO:0034388">
    <property type="term" value="C:Pwp2p-containing subcomplex of 90S preribosome"/>
    <property type="evidence" value="ECO:0007669"/>
    <property type="project" value="TreeGrafter"/>
</dbReference>
<comment type="caution">
    <text evidence="7">The sequence shown here is derived from an EMBL/GenBank/DDBJ whole genome shotgun (WGS) entry which is preliminary data.</text>
</comment>
<keyword evidence="4" id="KW-0677">Repeat</keyword>
<dbReference type="InterPro" id="IPR055347">
    <property type="entry name" value="UTP6_N"/>
</dbReference>
<name>A0AAV4LSS6_BABCB</name>
<gene>
    <name evidence="7" type="ORF">BcabD6B2_10990</name>
</gene>
<dbReference type="PANTHER" id="PTHR23271">
    <property type="entry name" value="HEPATOCELLULAR CARCINOMA-ASSOCIATED ANTIGEN 66"/>
    <property type="match status" value="1"/>
</dbReference>
<evidence type="ECO:0000256" key="3">
    <source>
        <dbReference type="ARBA" id="ARBA00022552"/>
    </source>
</evidence>
<dbReference type="GO" id="GO:0032040">
    <property type="term" value="C:small-subunit processome"/>
    <property type="evidence" value="ECO:0007669"/>
    <property type="project" value="TreeGrafter"/>
</dbReference>
<accession>A0AAV4LSS6</accession>
<comment type="similarity">
    <text evidence="2">Belongs to the UTP6 family.</text>
</comment>
<dbReference type="InterPro" id="IPR013949">
    <property type="entry name" value="Utp6"/>
</dbReference>
<dbReference type="GO" id="GO:0030515">
    <property type="term" value="F:snoRNA binding"/>
    <property type="evidence" value="ECO:0007669"/>
    <property type="project" value="InterPro"/>
</dbReference>
<dbReference type="Gene3D" id="1.25.40.10">
    <property type="entry name" value="Tetratricopeptide repeat domain"/>
    <property type="match status" value="1"/>
</dbReference>
<dbReference type="AlphaFoldDB" id="A0AAV4LSS6"/>
<evidence type="ECO:0000256" key="5">
    <source>
        <dbReference type="ARBA" id="ARBA00023242"/>
    </source>
</evidence>
<evidence type="ECO:0000259" key="6">
    <source>
        <dbReference type="Pfam" id="PF08640"/>
    </source>
</evidence>
<protein>
    <submittedName>
        <fullName evidence="7">U3 small nucleolar RNA-associated protein 6</fullName>
    </submittedName>
</protein>